<evidence type="ECO:0000256" key="1">
    <source>
        <dbReference type="ARBA" id="ARBA00004613"/>
    </source>
</evidence>
<feature type="signal peptide" evidence="4">
    <location>
        <begin position="1"/>
        <end position="19"/>
    </location>
</feature>
<comment type="similarity">
    <text evidence="2">Belongs to the PBP/GOBP family.</text>
</comment>
<proteinExistence type="inferred from homology"/>
<reference evidence="6" key="2">
    <citation type="submission" date="2023-05" db="EMBL/GenBank/DDBJ databases">
        <authorList>
            <person name="Fouks B."/>
        </authorList>
    </citation>
    <scope>NUCLEOTIDE SEQUENCE</scope>
    <source>
        <strain evidence="6">Stay&amp;Tobe</strain>
        <tissue evidence="6">Testes</tissue>
    </source>
</reference>
<keyword evidence="7" id="KW-1185">Reference proteome</keyword>
<dbReference type="InterPro" id="IPR036728">
    <property type="entry name" value="PBP_GOBP_sf"/>
</dbReference>
<evidence type="ECO:0000259" key="5">
    <source>
        <dbReference type="Pfam" id="PF22651"/>
    </source>
</evidence>
<comment type="caution">
    <text evidence="6">The sequence shown here is derived from an EMBL/GenBank/DDBJ whole genome shotgun (WGS) entry which is preliminary data.</text>
</comment>
<dbReference type="InterPro" id="IPR054577">
    <property type="entry name" value="OBP47-like_dom"/>
</dbReference>
<feature type="domain" description="OBP47-like" evidence="5">
    <location>
        <begin position="89"/>
        <end position="221"/>
    </location>
</feature>
<dbReference type="AlphaFoldDB" id="A0AAD8EGC4"/>
<dbReference type="PANTHER" id="PTHR21066">
    <property type="entry name" value="ODORANT-BINDING PROTEIN 59A-RELATED"/>
    <property type="match status" value="1"/>
</dbReference>
<dbReference type="SUPFAM" id="SSF47565">
    <property type="entry name" value="Insect pheromone/odorant-binding proteins"/>
    <property type="match status" value="1"/>
</dbReference>
<organism evidence="6 7">
    <name type="scientific">Diploptera punctata</name>
    <name type="common">Pacific beetle cockroach</name>
    <dbReference type="NCBI Taxonomy" id="6984"/>
    <lineage>
        <taxon>Eukaryota</taxon>
        <taxon>Metazoa</taxon>
        <taxon>Ecdysozoa</taxon>
        <taxon>Arthropoda</taxon>
        <taxon>Hexapoda</taxon>
        <taxon>Insecta</taxon>
        <taxon>Pterygota</taxon>
        <taxon>Neoptera</taxon>
        <taxon>Polyneoptera</taxon>
        <taxon>Dictyoptera</taxon>
        <taxon>Blattodea</taxon>
        <taxon>Blaberoidea</taxon>
        <taxon>Blaberidae</taxon>
        <taxon>Diplopterinae</taxon>
        <taxon>Diploptera</taxon>
    </lineage>
</organism>
<reference evidence="6" key="1">
    <citation type="journal article" date="2023" name="IScience">
        <title>Live-bearing cockroach genome reveals convergent evolutionary mechanisms linked to viviparity in insects and beyond.</title>
        <authorList>
            <person name="Fouks B."/>
            <person name="Harrison M.C."/>
            <person name="Mikhailova A.A."/>
            <person name="Marchal E."/>
            <person name="English S."/>
            <person name="Carruthers M."/>
            <person name="Jennings E.C."/>
            <person name="Chiamaka E.L."/>
            <person name="Frigard R.A."/>
            <person name="Pippel M."/>
            <person name="Attardo G.M."/>
            <person name="Benoit J.B."/>
            <person name="Bornberg-Bauer E."/>
            <person name="Tobe S.S."/>
        </authorList>
    </citation>
    <scope>NUCLEOTIDE SEQUENCE</scope>
    <source>
        <strain evidence="6">Stay&amp;Tobe</strain>
    </source>
</reference>
<gene>
    <name evidence="6" type="ORF">L9F63_017274</name>
</gene>
<name>A0AAD8EGC4_DIPPU</name>
<dbReference type="InterPro" id="IPR052295">
    <property type="entry name" value="Odorant-binding_protein"/>
</dbReference>
<dbReference type="Proteomes" id="UP001233999">
    <property type="component" value="Unassembled WGS sequence"/>
</dbReference>
<dbReference type="GO" id="GO:0005549">
    <property type="term" value="F:odorant binding"/>
    <property type="evidence" value="ECO:0007669"/>
    <property type="project" value="InterPro"/>
</dbReference>
<accession>A0AAD8EGC4</accession>
<keyword evidence="4" id="KW-0732">Signal</keyword>
<dbReference type="GO" id="GO:0005576">
    <property type="term" value="C:extracellular region"/>
    <property type="evidence" value="ECO:0007669"/>
    <property type="project" value="UniProtKB-SubCell"/>
</dbReference>
<dbReference type="Gene3D" id="1.10.238.270">
    <property type="match status" value="1"/>
</dbReference>
<sequence length="233" mass="26476">MKSIVAILFPTILCGVTVAFSILENYGEPNSALREFMLYHQSNNYMSALESQQAEDLENRSYLPLIRRTRDVGNSQCCDRGKKDLSSKDVAIFMVCLNETAPSEEQKSNQEEMNNRFSCVGECISKQYEVVDNEGYLIEDKLQNLAKDNRDNNEILDSNADYINRCVDFGNRMSKAIGMVKYGERTCNQASTMFVGCMQMLTDVNCPEMNKVQSPDCDKRRANYKKSIAILNI</sequence>
<feature type="chain" id="PRO_5042062489" description="OBP47-like domain-containing protein" evidence="4">
    <location>
        <begin position="20"/>
        <end position="233"/>
    </location>
</feature>
<evidence type="ECO:0000313" key="7">
    <source>
        <dbReference type="Proteomes" id="UP001233999"/>
    </source>
</evidence>
<protein>
    <recommendedName>
        <fullName evidence="5">OBP47-like domain-containing protein</fullName>
    </recommendedName>
</protein>
<evidence type="ECO:0000256" key="4">
    <source>
        <dbReference type="SAM" id="SignalP"/>
    </source>
</evidence>
<dbReference type="Pfam" id="PF22651">
    <property type="entry name" value="OBP47_like"/>
    <property type="match status" value="1"/>
</dbReference>
<comment type="subcellular location">
    <subcellularLocation>
        <location evidence="1">Secreted</location>
    </subcellularLocation>
</comment>
<evidence type="ECO:0000256" key="2">
    <source>
        <dbReference type="ARBA" id="ARBA00008098"/>
    </source>
</evidence>
<evidence type="ECO:0000313" key="6">
    <source>
        <dbReference type="EMBL" id="KAJ9589525.1"/>
    </source>
</evidence>
<evidence type="ECO:0000256" key="3">
    <source>
        <dbReference type="ARBA" id="ARBA00022525"/>
    </source>
</evidence>
<keyword evidence="3" id="KW-0964">Secreted</keyword>
<dbReference type="EMBL" id="JASPKZ010004935">
    <property type="protein sequence ID" value="KAJ9589525.1"/>
    <property type="molecule type" value="Genomic_DNA"/>
</dbReference>